<reference evidence="1 2" key="1">
    <citation type="submission" date="2023-03" db="EMBL/GenBank/DDBJ databases">
        <title>Novel Species.</title>
        <authorList>
            <person name="Ma S."/>
        </authorList>
    </citation>
    <scope>NUCLEOTIDE SEQUENCE [LARGE SCALE GENOMIC DNA]</scope>
    <source>
        <strain evidence="1 2">LIND6LT2</strain>
    </source>
</reference>
<dbReference type="InterPro" id="IPR025984">
    <property type="entry name" value="DCTPP"/>
</dbReference>
<dbReference type="Proteomes" id="UP001486565">
    <property type="component" value="Chromosome"/>
</dbReference>
<dbReference type="EMBL" id="CP121687">
    <property type="protein sequence ID" value="WZL68888.1"/>
    <property type="molecule type" value="Genomic_DNA"/>
</dbReference>
<dbReference type="RefSeq" id="WP_341875895.1">
    <property type="nucleotide sequence ID" value="NZ_CP121687.1"/>
</dbReference>
<protein>
    <submittedName>
        <fullName evidence="1">MazG-like family protein</fullName>
    </submittedName>
</protein>
<keyword evidence="2" id="KW-1185">Reference proteome</keyword>
<name>A0ABZ2Y4V1_9FIRM</name>
<evidence type="ECO:0000313" key="2">
    <source>
        <dbReference type="Proteomes" id="UP001486565"/>
    </source>
</evidence>
<organism evidence="1 2">
    <name type="scientific">Defluviitalea saccharophila</name>
    <dbReference type="NCBI Taxonomy" id="879970"/>
    <lineage>
        <taxon>Bacteria</taxon>
        <taxon>Bacillati</taxon>
        <taxon>Bacillota</taxon>
        <taxon>Clostridia</taxon>
        <taxon>Lachnospirales</taxon>
        <taxon>Defluviitaleaceae</taxon>
        <taxon>Defluviitalea</taxon>
    </lineage>
</organism>
<evidence type="ECO:0000313" key="1">
    <source>
        <dbReference type="EMBL" id="WZL68888.1"/>
    </source>
</evidence>
<accession>A0ABZ2Y4V1</accession>
<proteinExistence type="predicted"/>
<gene>
    <name evidence="1" type="ORF">QBE51_08610</name>
</gene>
<dbReference type="Pfam" id="PF12643">
    <property type="entry name" value="MazG-like"/>
    <property type="match status" value="1"/>
</dbReference>
<sequence>MGEWGGIMAIHDKEFDITRSLKIIERLKAQLLSDVANLFSGMLDYGKQTHGDRGDLLANIIILTYLLAKRLGIPYNTLDMKIRNKLKVGVLENTDEQEWFADLTALLRHLDGAYEKNRRS</sequence>